<feature type="compositionally biased region" description="Basic and acidic residues" evidence="4">
    <location>
        <begin position="1"/>
        <end position="14"/>
    </location>
</feature>
<comment type="similarity">
    <text evidence="1">Belongs to the EXO84 family.</text>
</comment>
<dbReference type="Gene3D" id="1.20.58.1210">
    <property type="entry name" value="Exo84p, N-terminal helical domain"/>
    <property type="match status" value="1"/>
</dbReference>
<protein>
    <recommendedName>
        <fullName evidence="6">Exocyst component Exo84 C-terminal domain-containing protein</fullName>
    </recommendedName>
</protein>
<sequence length="726" mass="81412">MDSRFRFRDMENPMHSHTGPDFSSDDNNDSQIKSMAGKLLELKAASNEEFQRNIFSNYSAFVRIFEEVEGVENELMELKNHVVTQKKLVKELIDGLYLEVLSEETIESIIEEHACIDSPQPSELDLHINDVSENLDFLLLENKIDEALAIIELEDENFQWLQFERNAPSDVLMLYNSAIRQRKAMLTQQLTLVAENPRITASELQKALVGLCRLGDTHLATQLLLEYYHVRIATEPQGALLCYMEKLLLMLQNLFTGPVKKLKYLVSGIVNEGCSSMVVGQQPEYCLLTSGGRKFVTLLQTIIEDVSPLVALQMEEASSQLRACFCQQFIHRMMSLETGSTHTPETCIDGQYDLMPSVVFQELFLELRKLEKLVEDGVFEVDWLMELLRELIEAINVWISNNKAIWAISKENFTVQHSDNFKKFILDMHFLVEISKRGGYFSNNTLVLVNSMRSAFVSDGPDPDRDAVDDGWAINAANKAITKLLKIKKRNMPPNNNSVGIHEEELHEKQSDYVSDSLQDDAMSYSKNFMRSGDDEGNASEADAKAETMILNTEFSPLGWFLDLLEKDDGSVYGSAINSTESSVEIEDIVSRKMANAVNEGLQIIEKTDLLATLSVHIDGKYSEAGDFIQEVTSHQVNVAESVSNKLEDGGNLGVSGTVATPAEDSVELRGGHEKEGLNLAASVLMNDCNNIHIAAVNTLYKHEDIDVKEIECIKGFNNTESGGEN</sequence>
<keyword evidence="2" id="KW-0813">Transport</keyword>
<name>A0A2N9FHC1_FAGSY</name>
<dbReference type="InterPro" id="IPR042561">
    <property type="entry name" value="Exo84_C_1"/>
</dbReference>
<accession>A0A2N9FHC1</accession>
<dbReference type="PANTHER" id="PTHR21426:SF13">
    <property type="entry name" value="OS08G0566700 PROTEIN"/>
    <property type="match status" value="1"/>
</dbReference>
<dbReference type="PANTHER" id="PTHR21426">
    <property type="entry name" value="EXOCYST COMPLEX COMPONENT 8"/>
    <property type="match status" value="1"/>
</dbReference>
<proteinExistence type="inferred from homology"/>
<evidence type="ECO:0000256" key="3">
    <source>
        <dbReference type="ARBA" id="ARBA00022483"/>
    </source>
</evidence>
<evidence type="ECO:0008006" key="6">
    <source>
        <dbReference type="Google" id="ProtNLM"/>
    </source>
</evidence>
<reference evidence="5" key="1">
    <citation type="submission" date="2018-02" db="EMBL/GenBank/DDBJ databases">
        <authorList>
            <person name="Cohen D.B."/>
            <person name="Kent A.D."/>
        </authorList>
    </citation>
    <scope>NUCLEOTIDE SEQUENCE</scope>
</reference>
<dbReference type="GO" id="GO:0006887">
    <property type="term" value="P:exocytosis"/>
    <property type="evidence" value="ECO:0007669"/>
    <property type="project" value="UniProtKB-KW"/>
</dbReference>
<dbReference type="GO" id="GO:0006893">
    <property type="term" value="P:Golgi to plasma membrane transport"/>
    <property type="evidence" value="ECO:0007669"/>
    <property type="project" value="TreeGrafter"/>
</dbReference>
<organism evidence="5">
    <name type="scientific">Fagus sylvatica</name>
    <name type="common">Beechnut</name>
    <dbReference type="NCBI Taxonomy" id="28930"/>
    <lineage>
        <taxon>Eukaryota</taxon>
        <taxon>Viridiplantae</taxon>
        <taxon>Streptophyta</taxon>
        <taxon>Embryophyta</taxon>
        <taxon>Tracheophyta</taxon>
        <taxon>Spermatophyta</taxon>
        <taxon>Magnoliopsida</taxon>
        <taxon>eudicotyledons</taxon>
        <taxon>Gunneridae</taxon>
        <taxon>Pentapetalae</taxon>
        <taxon>rosids</taxon>
        <taxon>fabids</taxon>
        <taxon>Fagales</taxon>
        <taxon>Fagaceae</taxon>
        <taxon>Fagus</taxon>
    </lineage>
</organism>
<dbReference type="SUPFAM" id="SSF74788">
    <property type="entry name" value="Cullin repeat-like"/>
    <property type="match status" value="1"/>
</dbReference>
<dbReference type="AlphaFoldDB" id="A0A2N9FHC1"/>
<evidence type="ECO:0000256" key="1">
    <source>
        <dbReference type="ARBA" id="ARBA00007210"/>
    </source>
</evidence>
<keyword evidence="3" id="KW-0268">Exocytosis</keyword>
<feature type="region of interest" description="Disordered" evidence="4">
    <location>
        <begin position="1"/>
        <end position="30"/>
    </location>
</feature>
<dbReference type="GO" id="GO:0000145">
    <property type="term" value="C:exocyst"/>
    <property type="evidence" value="ECO:0007669"/>
    <property type="project" value="InterPro"/>
</dbReference>
<dbReference type="InterPro" id="IPR016159">
    <property type="entry name" value="Cullin_repeat-like_dom_sf"/>
</dbReference>
<dbReference type="InterPro" id="IPR033961">
    <property type="entry name" value="Exo84"/>
</dbReference>
<gene>
    <name evidence="5" type="ORF">FSB_LOCUS14465</name>
</gene>
<dbReference type="GO" id="GO:0008104">
    <property type="term" value="P:intracellular protein localization"/>
    <property type="evidence" value="ECO:0007669"/>
    <property type="project" value="TreeGrafter"/>
</dbReference>
<dbReference type="EMBL" id="OIVN01000861">
    <property type="protein sequence ID" value="SPC86583.1"/>
    <property type="molecule type" value="Genomic_DNA"/>
</dbReference>
<evidence type="ECO:0000256" key="4">
    <source>
        <dbReference type="SAM" id="MobiDB-lite"/>
    </source>
</evidence>
<evidence type="ECO:0000313" key="5">
    <source>
        <dbReference type="EMBL" id="SPC86583.1"/>
    </source>
</evidence>
<evidence type="ECO:0000256" key="2">
    <source>
        <dbReference type="ARBA" id="ARBA00022448"/>
    </source>
</evidence>